<name>A0ABR0SYZ9_9HYPO</name>
<dbReference type="PANTHER" id="PTHR24148:SF78">
    <property type="entry name" value="HETEROKARYON INCOMPATIBILITY DOMAIN-CONTAINING PROTEIN"/>
    <property type="match status" value="1"/>
</dbReference>
<dbReference type="InterPro" id="IPR010730">
    <property type="entry name" value="HET"/>
</dbReference>
<organism evidence="2 3">
    <name type="scientific">Cladobotryum mycophilum</name>
    <dbReference type="NCBI Taxonomy" id="491253"/>
    <lineage>
        <taxon>Eukaryota</taxon>
        <taxon>Fungi</taxon>
        <taxon>Dikarya</taxon>
        <taxon>Ascomycota</taxon>
        <taxon>Pezizomycotina</taxon>
        <taxon>Sordariomycetes</taxon>
        <taxon>Hypocreomycetidae</taxon>
        <taxon>Hypocreales</taxon>
        <taxon>Hypocreaceae</taxon>
        <taxon>Cladobotryum</taxon>
    </lineage>
</organism>
<dbReference type="Gene3D" id="1.20.5.340">
    <property type="match status" value="2"/>
</dbReference>
<dbReference type="PANTHER" id="PTHR24148">
    <property type="entry name" value="ANKYRIN REPEAT DOMAIN-CONTAINING PROTEIN 39 HOMOLOG-RELATED"/>
    <property type="match status" value="1"/>
</dbReference>
<evidence type="ECO:0000259" key="1">
    <source>
        <dbReference type="Pfam" id="PF06985"/>
    </source>
</evidence>
<dbReference type="EMBL" id="JAVFKD010000002">
    <property type="protein sequence ID" value="KAK5996951.1"/>
    <property type="molecule type" value="Genomic_DNA"/>
</dbReference>
<reference evidence="2 3" key="1">
    <citation type="submission" date="2024-01" db="EMBL/GenBank/DDBJ databases">
        <title>Complete genome of Cladobotryum mycophilum ATHUM6906.</title>
        <authorList>
            <person name="Christinaki A.C."/>
            <person name="Myridakis A.I."/>
            <person name="Kouvelis V.N."/>
        </authorList>
    </citation>
    <scope>NUCLEOTIDE SEQUENCE [LARGE SCALE GENOMIC DNA]</scope>
    <source>
        <strain evidence="2 3">ATHUM6906</strain>
    </source>
</reference>
<evidence type="ECO:0000313" key="3">
    <source>
        <dbReference type="Proteomes" id="UP001338125"/>
    </source>
</evidence>
<dbReference type="InterPro" id="IPR055530">
    <property type="entry name" value="DUF7104"/>
</dbReference>
<evidence type="ECO:0000313" key="2">
    <source>
        <dbReference type="EMBL" id="KAK5996951.1"/>
    </source>
</evidence>
<proteinExistence type="predicted"/>
<dbReference type="Proteomes" id="UP001338125">
    <property type="component" value="Unassembled WGS sequence"/>
</dbReference>
<comment type="caution">
    <text evidence="2">The sequence shown here is derived from an EMBL/GenBank/DDBJ whole genome shotgun (WGS) entry which is preliminary data.</text>
</comment>
<dbReference type="Pfam" id="PF23397">
    <property type="entry name" value="DUF7104"/>
    <property type="match status" value="4"/>
</dbReference>
<accession>A0ABR0SYZ9</accession>
<dbReference type="Pfam" id="PF06985">
    <property type="entry name" value="HET"/>
    <property type="match status" value="1"/>
</dbReference>
<protein>
    <submittedName>
        <fullName evidence="2">Heterokaryon incompatibility 6-like protein</fullName>
    </submittedName>
</protein>
<keyword evidence="3" id="KW-1185">Reference proteome</keyword>
<gene>
    <name evidence="2" type="ORF">PT974_02299</name>
</gene>
<feature type="domain" description="Heterokaryon incompatibility" evidence="1">
    <location>
        <begin position="306"/>
        <end position="437"/>
    </location>
</feature>
<dbReference type="InterPro" id="IPR052895">
    <property type="entry name" value="HetReg/Transcr_Mod"/>
</dbReference>
<sequence length="989" mass="112175">MEILHKPSSHWVNIKSVMTQGHIWVHVDPAATPRLFIIDGDILNSTIPRIGLFIQAWALDMQQALAEQFDGYGRGTLQNSLCSLFSYLRNYARTGELVMFKEEQKALEMVEAADVVRRRQLLRDWVYMVCDICDVLDHDNFLGCSDVLFEHMFGWFELLFAELDRSGMHEESRRLFLALTKIFRGTTQAYLDSLHVVWNGFSQEMRDCMLRMLRLERLTQGLEKALDQHHGDSSATAKQLQISAASTTSSMEAHAIKAGGSYRYSPLPKDSIRLLRLMPHRDKTAPIQCTLFDYPLLASDDDDHLYDALSYVWGSSEKTQSIAIDNYDLPITANLHAALSRLRHGLFERLIWVDAICINQEDLKERGHQVQTMAKIYASASRVVVWLGEAEADSEQALEEIHRAANGQSTKSDQRIQQAIIALLQRSWFKRVWVLQEVAAAQNVHIICGSAKIDGSVFYSGLSSLKLSYIDQPELQNLIRPAVYLIRRTMFWSKDMNSTPGSFSLNIRPLAELIDMYHIRKASDRRDKIYALLGMSSDNHSAGGLSADYEVSWKTLFRQVVKFILGEQVSVMTWNDEEVTVIKSKGCVLGKVSSVESYSPWDDRQKVYISFWRDTEYCKDCWVLPVSAKSIQKNDIVCLLQGASKPTIARLNEDYLDIISIAVTFPGEDEGTLKKFHEWLRYVRLKQHFPHEFLFVWDWDTPLGGQGRNNQYFINSRVPKDARTELGNHLDKAVWLVNMGLIVTDERDHGEGAAYFLKAIEAYGRECGDECSPTLIAINSLVPRYKKSDYRSAAHELKVITDLLGIGGHYEQIPRQDLIRLMSSSDMDIISILLDRRENKIEITKDMFVAAAGRSSDGVEIVKLLLDRRGNEIEITEDAFVAAAGNRSEGGEMMKILLEPRGNEVKITENVLVVAARNQARGQGIMALLLGRRGDEVKITEDVLEAAATNETRGLGIMKLLLDQGGTRSRSHRLWYEQQLGTSQEGWVS</sequence>